<dbReference type="Pfam" id="PF19662">
    <property type="entry name" value="DUF6165"/>
    <property type="match status" value="1"/>
</dbReference>
<evidence type="ECO:0000313" key="2">
    <source>
        <dbReference type="Proteomes" id="UP000231070"/>
    </source>
</evidence>
<gene>
    <name evidence="1" type="ORF">CJ014_09600</name>
</gene>
<organism evidence="1 2">
    <name type="scientific">Pleomorphomonas carboxyditropha</name>
    <dbReference type="NCBI Taxonomy" id="2023338"/>
    <lineage>
        <taxon>Bacteria</taxon>
        <taxon>Pseudomonadati</taxon>
        <taxon>Pseudomonadota</taxon>
        <taxon>Alphaproteobacteria</taxon>
        <taxon>Hyphomicrobiales</taxon>
        <taxon>Pleomorphomonadaceae</taxon>
        <taxon>Pleomorphomonas</taxon>
    </lineage>
</organism>
<dbReference type="InterPro" id="IPR046163">
    <property type="entry name" value="DUF6165"/>
</dbReference>
<dbReference type="EMBL" id="NQVN01000004">
    <property type="protein sequence ID" value="PIO99677.1"/>
    <property type="molecule type" value="Genomic_DNA"/>
</dbReference>
<dbReference type="Proteomes" id="UP000231070">
    <property type="component" value="Unassembled WGS sequence"/>
</dbReference>
<reference evidence="1 2" key="1">
    <citation type="submission" date="2017-08" db="EMBL/GenBank/DDBJ databases">
        <title>Pleomorphomonas carboxidotrophicus sp. nov., a new mesophilic hydrogenogenic carboxidotroph.</title>
        <authorList>
            <person name="Esquivel-Elizondo S."/>
            <person name="Krajmalnik-Brown R."/>
            <person name="Maldonado J."/>
        </authorList>
    </citation>
    <scope>NUCLEOTIDE SEQUENCE [LARGE SCALE GENOMIC DNA]</scope>
    <source>
        <strain evidence="1 2">SVCO-16</strain>
    </source>
</reference>
<name>A0A2G9WY93_9HYPH</name>
<protein>
    <submittedName>
        <fullName evidence="1">Uncharacterized protein</fullName>
    </submittedName>
</protein>
<sequence length="127" mass="14760">MPAVPTSWGEVVDKITILEIKKKNMTEERALLNVEKELAMLSGMVESAIAGDPVLSDMKRELLEINSRLWVIEDRIREKEADRAFDEEFIELARSVYRTNDLRAAVKRRINIHLISEILEEKSYKPY</sequence>
<accession>A0A2G9WY93</accession>
<dbReference type="OrthoDB" id="9155693at2"/>
<keyword evidence="2" id="KW-1185">Reference proteome</keyword>
<proteinExistence type="predicted"/>
<comment type="caution">
    <text evidence="1">The sequence shown here is derived from an EMBL/GenBank/DDBJ whole genome shotgun (WGS) entry which is preliminary data.</text>
</comment>
<dbReference type="AlphaFoldDB" id="A0A2G9WY93"/>
<evidence type="ECO:0000313" key="1">
    <source>
        <dbReference type="EMBL" id="PIO99677.1"/>
    </source>
</evidence>